<dbReference type="Proteomes" id="UP001299068">
    <property type="component" value="Unassembled WGS sequence"/>
</dbReference>
<dbReference type="Gene3D" id="3.40.630.30">
    <property type="match status" value="1"/>
</dbReference>
<dbReference type="PROSITE" id="PS51186">
    <property type="entry name" value="GNAT"/>
    <property type="match status" value="1"/>
</dbReference>
<dbReference type="SUPFAM" id="SSF55729">
    <property type="entry name" value="Acyl-CoA N-acyltransferases (Nat)"/>
    <property type="match status" value="1"/>
</dbReference>
<accession>A0ABS7KUK1</accession>
<dbReference type="InterPro" id="IPR016181">
    <property type="entry name" value="Acyl_CoA_acyltransferase"/>
</dbReference>
<reference evidence="2 3" key="1">
    <citation type="journal article" date="2021" name="Cell Host Microbe">
        <title>in vivo commensal control of Clostridioides difficile virulence.</title>
        <authorList>
            <person name="Girinathan B.P."/>
            <person name="Dibenedetto N."/>
            <person name="Worley J.N."/>
            <person name="Peltier J."/>
            <person name="Arrieta-Ortiz M.L."/>
            <person name="Rupa Christinal Immanuel S."/>
            <person name="Lavin R."/>
            <person name="Delaney M.L."/>
            <person name="Cummins C."/>
            <person name="Hoffmann M."/>
            <person name="Luo Y."/>
            <person name="Gonzalez-Escalona N."/>
            <person name="Allard M."/>
            <person name="Onderdonk A.B."/>
            <person name="Gerber G.K."/>
            <person name="Sonenshein A.L."/>
            <person name="Baliga N."/>
            <person name="Dupuy B."/>
            <person name="Bry L."/>
        </authorList>
    </citation>
    <scope>NUCLEOTIDE SEQUENCE [LARGE SCALE GENOMIC DNA]</scope>
    <source>
        <strain evidence="2 3">DSM 599</strain>
    </source>
</reference>
<dbReference type="RefSeq" id="WP_221858884.1">
    <property type="nucleotide sequence ID" value="NZ_JAIKTU010000002.1"/>
</dbReference>
<sequence length="183" mass="21127">MKILINLERKDGLNIIAEIKELDETYIHKIMTLQNNIIENIDNKELYALTSENEFREIINGKGKVIGCLTKNEELIALGVYGNFKYDKNNYGHDIDIKGEKLLTIGQIESIIVSEEYRGNRLQEKLCKILEEIGKLNKTSIMCATVSPNNHFSLKNFLLLGYEVQKEKLKYGGMRRYILVKQL</sequence>
<feature type="domain" description="N-acetyltransferase" evidence="1">
    <location>
        <begin position="17"/>
        <end position="183"/>
    </location>
</feature>
<name>A0ABS7KUK1_CLOSR</name>
<protein>
    <submittedName>
        <fullName evidence="2">GNAT family N-acetyltransferase</fullName>
    </submittedName>
</protein>
<dbReference type="EMBL" id="JAIKTU010000002">
    <property type="protein sequence ID" value="MBY0754332.1"/>
    <property type="molecule type" value="Genomic_DNA"/>
</dbReference>
<organism evidence="2 3">
    <name type="scientific">Clostridium sardiniense</name>
    <name type="common">Clostridium absonum</name>
    <dbReference type="NCBI Taxonomy" id="29369"/>
    <lineage>
        <taxon>Bacteria</taxon>
        <taxon>Bacillati</taxon>
        <taxon>Bacillota</taxon>
        <taxon>Clostridia</taxon>
        <taxon>Eubacteriales</taxon>
        <taxon>Clostridiaceae</taxon>
        <taxon>Clostridium</taxon>
    </lineage>
</organism>
<proteinExistence type="predicted"/>
<evidence type="ECO:0000259" key="1">
    <source>
        <dbReference type="PROSITE" id="PS51186"/>
    </source>
</evidence>
<gene>
    <name evidence="2" type="ORF">K5V21_02575</name>
</gene>
<keyword evidence="3" id="KW-1185">Reference proteome</keyword>
<comment type="caution">
    <text evidence="2">The sequence shown here is derived from an EMBL/GenBank/DDBJ whole genome shotgun (WGS) entry which is preliminary data.</text>
</comment>
<dbReference type="InterPro" id="IPR000182">
    <property type="entry name" value="GNAT_dom"/>
</dbReference>
<evidence type="ECO:0000313" key="3">
    <source>
        <dbReference type="Proteomes" id="UP001299068"/>
    </source>
</evidence>
<evidence type="ECO:0000313" key="2">
    <source>
        <dbReference type="EMBL" id="MBY0754332.1"/>
    </source>
</evidence>